<sequence>MANDMVAAMKVEVVSKEIIKPSCQTPNHLKTFNLSHLDQLAPPFYTPLLLYYCKNDNHNSIEAVDCCSVTKKSLAEALTQFYPLSGKVIDDKFVDCNDDGANYFEAKVSNCQLSQLIQHPDVHEVANIFLPFEPRDPEILSMQLPLISVKVNVFDEDCGGGIVIGLCISHKIIDAASFTTFINDWATIARGISSVDADQQIKGPDFGLQCLFPQKDLTGFKPPASLPMNGVVVTKKFVFTDSKLALLKEKCQIITNESTDLRYQLPTRVEALSGLIWKCLIDIDQGKIMKGATSDPPAVTVYLLTHAINMRSRIVPPLPPHSFGNMACLAVAPHVYMNNSKDVEVKDQNYPDLVSKVRDSIKKIDGDYIEELRTTDMLLNFLKMNENKASGQSTSMLHFTSWCRFPIYDADFGWGKPTWISISSIPFKNMVVLMDTSSGDGIEATVSLDIEDAADFEHQLLAFMS</sequence>
<dbReference type="Pfam" id="PF02458">
    <property type="entry name" value="Transferase"/>
    <property type="match status" value="1"/>
</dbReference>
<dbReference type="GO" id="GO:0016746">
    <property type="term" value="F:acyltransferase activity"/>
    <property type="evidence" value="ECO:0007669"/>
    <property type="project" value="UniProtKB-KW"/>
</dbReference>
<evidence type="ECO:0000313" key="4">
    <source>
        <dbReference type="EMBL" id="RZC59468.1"/>
    </source>
</evidence>
<gene>
    <name evidence="4" type="ORF">C5167_006774</name>
</gene>
<comment type="similarity">
    <text evidence="1">Belongs to the plant acyltransferase family.</text>
</comment>
<dbReference type="PANTHER" id="PTHR31623">
    <property type="entry name" value="F21J9.9"/>
    <property type="match status" value="1"/>
</dbReference>
<dbReference type="OMA" id="MYISSIY"/>
<evidence type="ECO:0000256" key="1">
    <source>
        <dbReference type="ARBA" id="ARBA00009861"/>
    </source>
</evidence>
<dbReference type="Gene3D" id="3.30.559.10">
    <property type="entry name" value="Chloramphenicol acetyltransferase-like domain"/>
    <property type="match status" value="2"/>
</dbReference>
<name>A0A4Y7JI41_PAPSO</name>
<reference evidence="4 5" key="1">
    <citation type="journal article" date="2018" name="Science">
        <title>The opium poppy genome and morphinan production.</title>
        <authorList>
            <person name="Guo L."/>
            <person name="Winzer T."/>
            <person name="Yang X."/>
            <person name="Li Y."/>
            <person name="Ning Z."/>
            <person name="He Z."/>
            <person name="Teodor R."/>
            <person name="Lu Y."/>
            <person name="Bowser T.A."/>
            <person name="Graham I.A."/>
            <person name="Ye K."/>
        </authorList>
    </citation>
    <scope>NUCLEOTIDE SEQUENCE [LARGE SCALE GENOMIC DNA]</scope>
    <source>
        <strain evidence="5">cv. HN1</strain>
        <tissue evidence="4">Leaves</tissue>
    </source>
</reference>
<evidence type="ECO:0000313" key="5">
    <source>
        <dbReference type="Proteomes" id="UP000316621"/>
    </source>
</evidence>
<dbReference type="Gramene" id="RZC59468">
    <property type="protein sequence ID" value="RZC59468"/>
    <property type="gene ID" value="C5167_006774"/>
</dbReference>
<dbReference type="InterPro" id="IPR023213">
    <property type="entry name" value="CAT-like_dom_sf"/>
</dbReference>
<evidence type="ECO:0000256" key="3">
    <source>
        <dbReference type="ARBA" id="ARBA00023315"/>
    </source>
</evidence>
<proteinExistence type="inferred from homology"/>
<keyword evidence="5" id="KW-1185">Reference proteome</keyword>
<dbReference type="PANTHER" id="PTHR31623:SF17">
    <property type="entry name" value="F21J9.9"/>
    <property type="match status" value="1"/>
</dbReference>
<dbReference type="EMBL" id="CM010718">
    <property type="protein sequence ID" value="RZC59468.1"/>
    <property type="molecule type" value="Genomic_DNA"/>
</dbReference>
<evidence type="ECO:0000256" key="2">
    <source>
        <dbReference type="ARBA" id="ARBA00022679"/>
    </source>
</evidence>
<dbReference type="STRING" id="3469.A0A4Y7JI41"/>
<dbReference type="Proteomes" id="UP000316621">
    <property type="component" value="Chromosome 4"/>
</dbReference>
<dbReference type="AlphaFoldDB" id="A0A4Y7JI41"/>
<organism evidence="4 5">
    <name type="scientific">Papaver somniferum</name>
    <name type="common">Opium poppy</name>
    <dbReference type="NCBI Taxonomy" id="3469"/>
    <lineage>
        <taxon>Eukaryota</taxon>
        <taxon>Viridiplantae</taxon>
        <taxon>Streptophyta</taxon>
        <taxon>Embryophyta</taxon>
        <taxon>Tracheophyta</taxon>
        <taxon>Spermatophyta</taxon>
        <taxon>Magnoliopsida</taxon>
        <taxon>Ranunculales</taxon>
        <taxon>Papaveraceae</taxon>
        <taxon>Papaveroideae</taxon>
        <taxon>Papaver</taxon>
    </lineage>
</organism>
<keyword evidence="3" id="KW-0012">Acyltransferase</keyword>
<dbReference type="OrthoDB" id="671439at2759"/>
<accession>A0A4Y7JI41</accession>
<keyword evidence="2" id="KW-0808">Transferase</keyword>
<protein>
    <submittedName>
        <fullName evidence="4">Uncharacterized protein</fullName>
    </submittedName>
</protein>